<gene>
    <name evidence="2" type="ORF">Pan161_33920</name>
</gene>
<dbReference type="KEGG" id="gax:Pan161_33920"/>
<accession>A0A517VFG1</accession>
<keyword evidence="1" id="KW-1133">Transmembrane helix</keyword>
<sequence>MNQFKTTSKYVLAIFMIFAETMHFLAYMVTSLTAVRFLLWTIGELQGVTGNNWCIKLKNF</sequence>
<dbReference type="RefSeq" id="WP_145228660.1">
    <property type="nucleotide sequence ID" value="NZ_CP036343.1"/>
</dbReference>
<organism evidence="2 3">
    <name type="scientific">Gimesia algae</name>
    <dbReference type="NCBI Taxonomy" id="2527971"/>
    <lineage>
        <taxon>Bacteria</taxon>
        <taxon>Pseudomonadati</taxon>
        <taxon>Planctomycetota</taxon>
        <taxon>Planctomycetia</taxon>
        <taxon>Planctomycetales</taxon>
        <taxon>Planctomycetaceae</taxon>
        <taxon>Gimesia</taxon>
    </lineage>
</organism>
<name>A0A517VFG1_9PLAN</name>
<keyword evidence="1" id="KW-0812">Transmembrane</keyword>
<evidence type="ECO:0000313" key="2">
    <source>
        <dbReference type="EMBL" id="QDT91729.1"/>
    </source>
</evidence>
<dbReference type="EMBL" id="CP036343">
    <property type="protein sequence ID" value="QDT91729.1"/>
    <property type="molecule type" value="Genomic_DNA"/>
</dbReference>
<reference evidence="2 3" key="1">
    <citation type="submission" date="2019-02" db="EMBL/GenBank/DDBJ databases">
        <title>Deep-cultivation of Planctomycetes and their phenomic and genomic characterization uncovers novel biology.</title>
        <authorList>
            <person name="Wiegand S."/>
            <person name="Jogler M."/>
            <person name="Boedeker C."/>
            <person name="Pinto D."/>
            <person name="Vollmers J."/>
            <person name="Rivas-Marin E."/>
            <person name="Kohn T."/>
            <person name="Peeters S.H."/>
            <person name="Heuer A."/>
            <person name="Rast P."/>
            <person name="Oberbeckmann S."/>
            <person name="Bunk B."/>
            <person name="Jeske O."/>
            <person name="Meyerdierks A."/>
            <person name="Storesund J.E."/>
            <person name="Kallscheuer N."/>
            <person name="Luecker S."/>
            <person name="Lage O.M."/>
            <person name="Pohl T."/>
            <person name="Merkel B.J."/>
            <person name="Hornburger P."/>
            <person name="Mueller R.-W."/>
            <person name="Bruemmer F."/>
            <person name="Labrenz M."/>
            <person name="Spormann A.M."/>
            <person name="Op den Camp H."/>
            <person name="Overmann J."/>
            <person name="Amann R."/>
            <person name="Jetten M.S.M."/>
            <person name="Mascher T."/>
            <person name="Medema M.H."/>
            <person name="Devos D.P."/>
            <person name="Kaster A.-K."/>
            <person name="Ovreas L."/>
            <person name="Rohde M."/>
            <person name="Galperin M.Y."/>
            <person name="Jogler C."/>
        </authorList>
    </citation>
    <scope>NUCLEOTIDE SEQUENCE [LARGE SCALE GENOMIC DNA]</scope>
    <source>
        <strain evidence="2 3">Pan161</strain>
    </source>
</reference>
<feature type="transmembrane region" description="Helical" evidence="1">
    <location>
        <begin position="12"/>
        <end position="39"/>
    </location>
</feature>
<keyword evidence="1" id="KW-0472">Membrane</keyword>
<proteinExistence type="predicted"/>
<keyword evidence="3" id="KW-1185">Reference proteome</keyword>
<evidence type="ECO:0000313" key="3">
    <source>
        <dbReference type="Proteomes" id="UP000316855"/>
    </source>
</evidence>
<dbReference type="AlphaFoldDB" id="A0A517VFG1"/>
<dbReference type="Proteomes" id="UP000316855">
    <property type="component" value="Chromosome"/>
</dbReference>
<protein>
    <submittedName>
        <fullName evidence="2">Uncharacterized protein</fullName>
    </submittedName>
</protein>
<evidence type="ECO:0000256" key="1">
    <source>
        <dbReference type="SAM" id="Phobius"/>
    </source>
</evidence>